<accession>A0A1M5VRU0</accession>
<dbReference type="InterPro" id="IPR051781">
    <property type="entry name" value="Metallo-dep_Hydrolase"/>
</dbReference>
<sequence>MILIKNGKVHLGNGKILENADILIKDDKICKVESDIDEKDVDIIDAKGKEVFPGFIDPITHWGCLGSTFTDMDYEEKTDPVTPQMNIIYAFDAENCTIQELYKAGITTVGVSPSDSNVIAGQIAAFKTYGDSPYEMLARETVALKGSVTSTVKKTYGDQNKAPKTRMGISSILKNALEEAKKYDPSKEDVAKDEGKAILKKVLNKELPLIVSANTKAEIDGVINLFKDYDIDLTICNAFMAGKSKDSIIASNISLILGEQVNMQDHNDEIDLDKIIDIHEAGVNVSLSTSCDMGAGGQEGLLWNAINVYKAGLDSEEVLKMITINPGKVLKIDDKVGTIEVGKDADVVIYTNNPIECFDSSITHSIIKGKIVYCKGECV</sequence>
<reference evidence="2 3" key="1">
    <citation type="submission" date="2016-11" db="EMBL/GenBank/DDBJ databases">
        <authorList>
            <person name="Jaros S."/>
            <person name="Januszkiewicz K."/>
            <person name="Wedrychowicz H."/>
        </authorList>
    </citation>
    <scope>NUCLEOTIDE SEQUENCE [LARGE SCALE GENOMIC DNA]</scope>
    <source>
        <strain evidence="2 3">DSM 13106</strain>
    </source>
</reference>
<dbReference type="Gene3D" id="3.20.20.140">
    <property type="entry name" value="Metal-dependent hydrolases"/>
    <property type="match status" value="1"/>
</dbReference>
<dbReference type="Pfam" id="PF01979">
    <property type="entry name" value="Amidohydro_1"/>
    <property type="match status" value="1"/>
</dbReference>
<protein>
    <submittedName>
        <fullName evidence="2">Imidazolonepropionase</fullName>
    </submittedName>
</protein>
<proteinExistence type="predicted"/>
<dbReference type="SUPFAM" id="SSF51338">
    <property type="entry name" value="Composite domain of metallo-dependent hydrolases"/>
    <property type="match status" value="1"/>
</dbReference>
<dbReference type="PANTHER" id="PTHR43135:SF3">
    <property type="entry name" value="ALPHA-D-RIBOSE 1-METHYLPHOSPHONATE 5-TRIPHOSPHATE DIPHOSPHATASE"/>
    <property type="match status" value="1"/>
</dbReference>
<evidence type="ECO:0000259" key="1">
    <source>
        <dbReference type="Pfam" id="PF01979"/>
    </source>
</evidence>
<dbReference type="EMBL" id="FQXR01000004">
    <property type="protein sequence ID" value="SHH77910.1"/>
    <property type="molecule type" value="Genomic_DNA"/>
</dbReference>
<dbReference type="Gene3D" id="2.30.40.10">
    <property type="entry name" value="Urease, subunit C, domain 1"/>
    <property type="match status" value="1"/>
</dbReference>
<dbReference type="Proteomes" id="UP000184389">
    <property type="component" value="Unassembled WGS sequence"/>
</dbReference>
<evidence type="ECO:0000313" key="2">
    <source>
        <dbReference type="EMBL" id="SHH77910.1"/>
    </source>
</evidence>
<organism evidence="2 3">
    <name type="scientific">Sporanaerobacter acetigenes DSM 13106</name>
    <dbReference type="NCBI Taxonomy" id="1123281"/>
    <lineage>
        <taxon>Bacteria</taxon>
        <taxon>Bacillati</taxon>
        <taxon>Bacillota</taxon>
        <taxon>Tissierellia</taxon>
        <taxon>Tissierellales</taxon>
        <taxon>Sporanaerobacteraceae</taxon>
        <taxon>Sporanaerobacter</taxon>
    </lineage>
</organism>
<dbReference type="SUPFAM" id="SSF51556">
    <property type="entry name" value="Metallo-dependent hydrolases"/>
    <property type="match status" value="1"/>
</dbReference>
<dbReference type="OrthoDB" id="9776455at2"/>
<gene>
    <name evidence="2" type="ORF">SAMN02745180_01022</name>
</gene>
<dbReference type="STRING" id="1123281.SAMN02745180_01022"/>
<dbReference type="InterPro" id="IPR011059">
    <property type="entry name" value="Metal-dep_hydrolase_composite"/>
</dbReference>
<dbReference type="PANTHER" id="PTHR43135">
    <property type="entry name" value="ALPHA-D-RIBOSE 1-METHYLPHOSPHONATE 5-TRIPHOSPHATE DIPHOSPHATASE"/>
    <property type="match status" value="1"/>
</dbReference>
<name>A0A1M5VRU0_9FIRM</name>
<dbReference type="InterPro" id="IPR006680">
    <property type="entry name" value="Amidohydro-rel"/>
</dbReference>
<dbReference type="GO" id="GO:0016810">
    <property type="term" value="F:hydrolase activity, acting on carbon-nitrogen (but not peptide) bonds"/>
    <property type="evidence" value="ECO:0007669"/>
    <property type="project" value="InterPro"/>
</dbReference>
<feature type="domain" description="Amidohydrolase-related" evidence="1">
    <location>
        <begin position="51"/>
        <end position="372"/>
    </location>
</feature>
<dbReference type="RefSeq" id="WP_072743690.1">
    <property type="nucleotide sequence ID" value="NZ_FQXR01000004.1"/>
</dbReference>
<evidence type="ECO:0000313" key="3">
    <source>
        <dbReference type="Proteomes" id="UP000184389"/>
    </source>
</evidence>
<dbReference type="AlphaFoldDB" id="A0A1M5VRU0"/>
<keyword evidence="3" id="KW-1185">Reference proteome</keyword>
<dbReference type="InterPro" id="IPR032466">
    <property type="entry name" value="Metal_Hydrolase"/>
</dbReference>